<keyword evidence="3" id="KW-1185">Reference proteome</keyword>
<dbReference type="HOGENOM" id="CLU_050687_1_0_9"/>
<dbReference type="eggNOG" id="COG1277">
    <property type="taxonomic scope" value="Bacteria"/>
</dbReference>
<protein>
    <recommendedName>
        <fullName evidence="4">ABC-2 type transporter</fullName>
    </recommendedName>
</protein>
<proteinExistence type="predicted"/>
<evidence type="ECO:0000313" key="3">
    <source>
        <dbReference type="Proteomes" id="UP000003987"/>
    </source>
</evidence>
<reference evidence="2 3" key="1">
    <citation type="submission" date="2009-06" db="EMBL/GenBank/DDBJ databases">
        <title>The Genome Sequence of Lactobacillus coleohominis strain 101-4-CHN.</title>
        <authorList>
            <consortium name="The Broad Institute Genome Sequencing Platform"/>
            <person name="Ward D."/>
            <person name="Young S.K."/>
            <person name="Zeng Q."/>
            <person name="Koehrsen M."/>
            <person name="Alvarado L."/>
            <person name="Berlin A."/>
            <person name="Borenstein D."/>
            <person name="Chen Z."/>
            <person name="Engels R."/>
            <person name="Freedman E."/>
            <person name="Gellesch M."/>
            <person name="Goldberg J."/>
            <person name="Griggs A."/>
            <person name="Gujja S."/>
            <person name="Heiman D."/>
            <person name="Hepburn T."/>
            <person name="Howarth C."/>
            <person name="Jen D."/>
            <person name="Larson L."/>
            <person name="Lewis B."/>
            <person name="Mehta T."/>
            <person name="Park D."/>
            <person name="Pearson M."/>
            <person name="Roberts A."/>
            <person name="Saif S."/>
            <person name="Shea T."/>
            <person name="Shenoy N."/>
            <person name="Sisk P."/>
            <person name="Stolte C."/>
            <person name="Sykes S."/>
            <person name="Walk T."/>
            <person name="White J."/>
            <person name="Yandava C."/>
            <person name="Liu Y."/>
            <person name="Xu Q."/>
            <person name="Lander E."/>
            <person name="Nusbaum C."/>
            <person name="Galagan J."/>
            <person name="Birren B."/>
        </authorList>
    </citation>
    <scope>NUCLEOTIDE SEQUENCE [LARGE SCALE GENOMIC DNA]</scope>
    <source>
        <strain evidence="2 3">101-4-CHN</strain>
    </source>
</reference>
<dbReference type="Proteomes" id="UP000003987">
    <property type="component" value="Unassembled WGS sequence"/>
</dbReference>
<organism evidence="2 3">
    <name type="scientific">Limosilactobacillus coleohominis 101-4-CHN</name>
    <dbReference type="NCBI Taxonomy" id="575594"/>
    <lineage>
        <taxon>Bacteria</taxon>
        <taxon>Bacillati</taxon>
        <taxon>Bacillota</taxon>
        <taxon>Bacilli</taxon>
        <taxon>Lactobacillales</taxon>
        <taxon>Lactobacillaceae</taxon>
        <taxon>Limosilactobacillus</taxon>
    </lineage>
</organism>
<keyword evidence="1" id="KW-1133">Transmembrane helix</keyword>
<feature type="transmembrane region" description="Helical" evidence="1">
    <location>
        <begin position="138"/>
        <end position="160"/>
    </location>
</feature>
<accession>C7XW00</accession>
<evidence type="ECO:0008006" key="4">
    <source>
        <dbReference type="Google" id="ProtNLM"/>
    </source>
</evidence>
<dbReference type="OrthoDB" id="2323897at2"/>
<dbReference type="PANTHER" id="PTHR37305:SF1">
    <property type="entry name" value="MEMBRANE PROTEIN"/>
    <property type="match status" value="1"/>
</dbReference>
<dbReference type="Pfam" id="PF12730">
    <property type="entry name" value="ABC2_membrane_4"/>
    <property type="match status" value="1"/>
</dbReference>
<name>C7XW00_9LACO</name>
<evidence type="ECO:0000256" key="1">
    <source>
        <dbReference type="SAM" id="Phobius"/>
    </source>
</evidence>
<feature type="transmembrane region" description="Helical" evidence="1">
    <location>
        <begin position="89"/>
        <end position="118"/>
    </location>
</feature>
<keyword evidence="1" id="KW-0812">Transmembrane</keyword>
<dbReference type="AlphaFoldDB" id="C7XW00"/>
<evidence type="ECO:0000313" key="2">
    <source>
        <dbReference type="EMBL" id="EEU30516.1"/>
    </source>
</evidence>
<feature type="transmembrane region" description="Helical" evidence="1">
    <location>
        <begin position="167"/>
        <end position="191"/>
    </location>
</feature>
<feature type="transmembrane region" description="Helical" evidence="1">
    <location>
        <begin position="48"/>
        <end position="68"/>
    </location>
</feature>
<feature type="transmembrane region" description="Helical" evidence="1">
    <location>
        <begin position="228"/>
        <end position="247"/>
    </location>
</feature>
<dbReference type="STRING" id="575594.HMPREF0501_00894"/>
<dbReference type="RefSeq" id="WP_006916709.1">
    <property type="nucleotide sequence ID" value="NZ_GG698803.1"/>
</dbReference>
<dbReference type="PANTHER" id="PTHR37305">
    <property type="entry name" value="INTEGRAL MEMBRANE PROTEIN-RELATED"/>
    <property type="match status" value="1"/>
</dbReference>
<gene>
    <name evidence="2" type="ORF">HMPREF0501_00894</name>
</gene>
<sequence>MKMTFSHELYKMVHQRSSWVAIVALCCLMTYSATPTAYITKNLVAQGFGVGQWSIIIMIALTANFFTMELRNNTMTTLLYKSPSHSTVFLAKFFVLVIYGLLLILIGFLFALLIKIGFVGNKFAWQMMYHQHPLINDLLLNLLGVAVYLMFIIALTLLLITLFKSSALVIVVGLLIGFLGANFSGIALQAFPHFRRVIAWNPLNMINVINQLSDAGMNKITALTDTELVIGNLVYAAIFLFIGLIVFRKSDL</sequence>
<keyword evidence="1" id="KW-0472">Membrane</keyword>
<dbReference type="EMBL" id="GG698803">
    <property type="protein sequence ID" value="EEU30516.1"/>
    <property type="molecule type" value="Genomic_DNA"/>
</dbReference>